<sequence length="219" mass="24635">MFKLSGSNNSQVRFQFETAAVAPPSPSSPPTTLEVVALIDHCCDTNVKNVLNGHEVVADDWLSTNSRMFEAVIKSIEAKDPGTLFPSMFQAQEAERNKKEEEREKRAEERDEKARKREEKAEAREKKAEAREKKAENREKTAGIREKKLSDNMASMKADIATLTKNQDRLAQDVTEIKTDQKKLMQDVSDLKTHQERTNNILSGFATSLQEHPVPPGPA</sequence>
<evidence type="ECO:0000313" key="1">
    <source>
        <dbReference type="EMBL" id="KAI7954317.1"/>
    </source>
</evidence>
<comment type="caution">
    <text evidence="1">The sequence shown here is derived from an EMBL/GenBank/DDBJ whole genome shotgun (WGS) entry which is preliminary data.</text>
</comment>
<keyword evidence="2" id="KW-1185">Reference proteome</keyword>
<gene>
    <name evidence="1" type="ORF">MJO28_004717</name>
</gene>
<proteinExistence type="predicted"/>
<dbReference type="Proteomes" id="UP001060170">
    <property type="component" value="Chromosome 5"/>
</dbReference>
<dbReference type="EMBL" id="CM045869">
    <property type="protein sequence ID" value="KAI7954317.1"/>
    <property type="molecule type" value="Genomic_DNA"/>
</dbReference>
<accession>A0ACC0EI23</accession>
<name>A0ACC0EI23_9BASI</name>
<reference evidence="2" key="2">
    <citation type="journal article" date="2018" name="Mol. Plant Microbe Interact.">
        <title>Genome sequence resources for the wheat stripe rust pathogen (Puccinia striiformis f. sp. tritici) and the barley stripe rust pathogen (Puccinia striiformis f. sp. hordei).</title>
        <authorList>
            <person name="Xia C."/>
            <person name="Wang M."/>
            <person name="Yin C."/>
            <person name="Cornejo O.E."/>
            <person name="Hulbert S.H."/>
            <person name="Chen X."/>
        </authorList>
    </citation>
    <scope>NUCLEOTIDE SEQUENCE [LARGE SCALE GENOMIC DNA]</scope>
    <source>
        <strain evidence="2">93-210</strain>
    </source>
</reference>
<protein>
    <submittedName>
        <fullName evidence="1">Uncharacterized protein</fullName>
    </submittedName>
</protein>
<reference evidence="1 2" key="3">
    <citation type="journal article" date="2022" name="Microbiol. Spectr.">
        <title>Folding features and dynamics of 3D genome architecture in plant fungal pathogens.</title>
        <authorList>
            <person name="Xia C."/>
        </authorList>
    </citation>
    <scope>NUCLEOTIDE SEQUENCE [LARGE SCALE GENOMIC DNA]</scope>
    <source>
        <strain evidence="1 2">93-210</strain>
    </source>
</reference>
<evidence type="ECO:0000313" key="2">
    <source>
        <dbReference type="Proteomes" id="UP001060170"/>
    </source>
</evidence>
<reference evidence="2" key="1">
    <citation type="journal article" date="2018" name="BMC Genomics">
        <title>Genomic insights into host adaptation between the wheat stripe rust pathogen (Puccinia striiformis f. sp. tritici) and the barley stripe rust pathogen (Puccinia striiformis f. sp. hordei).</title>
        <authorList>
            <person name="Xia C."/>
            <person name="Wang M."/>
            <person name="Yin C."/>
            <person name="Cornejo O.E."/>
            <person name="Hulbert S.H."/>
            <person name="Chen X."/>
        </authorList>
    </citation>
    <scope>NUCLEOTIDE SEQUENCE [LARGE SCALE GENOMIC DNA]</scope>
    <source>
        <strain evidence="2">93-210</strain>
    </source>
</reference>
<organism evidence="1 2">
    <name type="scientific">Puccinia striiformis f. sp. tritici</name>
    <dbReference type="NCBI Taxonomy" id="168172"/>
    <lineage>
        <taxon>Eukaryota</taxon>
        <taxon>Fungi</taxon>
        <taxon>Dikarya</taxon>
        <taxon>Basidiomycota</taxon>
        <taxon>Pucciniomycotina</taxon>
        <taxon>Pucciniomycetes</taxon>
        <taxon>Pucciniales</taxon>
        <taxon>Pucciniaceae</taxon>
        <taxon>Puccinia</taxon>
    </lineage>
</organism>